<reference evidence="2" key="2">
    <citation type="submission" date="2018-02" db="UniProtKB">
        <authorList>
            <consortium name="EnsemblPlants"/>
        </authorList>
    </citation>
    <scope>IDENTIFICATION</scope>
    <source>
        <strain evidence="2">Williams 82</strain>
    </source>
</reference>
<organism evidence="1">
    <name type="scientific">Glycine max</name>
    <name type="common">Soybean</name>
    <name type="synonym">Glycine hispida</name>
    <dbReference type="NCBI Taxonomy" id="3847"/>
    <lineage>
        <taxon>Eukaryota</taxon>
        <taxon>Viridiplantae</taxon>
        <taxon>Streptophyta</taxon>
        <taxon>Embryophyta</taxon>
        <taxon>Tracheophyta</taxon>
        <taxon>Spermatophyta</taxon>
        <taxon>Magnoliopsida</taxon>
        <taxon>eudicotyledons</taxon>
        <taxon>Gunneridae</taxon>
        <taxon>Pentapetalae</taxon>
        <taxon>rosids</taxon>
        <taxon>fabids</taxon>
        <taxon>Fabales</taxon>
        <taxon>Fabaceae</taxon>
        <taxon>Papilionoideae</taxon>
        <taxon>50 kb inversion clade</taxon>
        <taxon>NPAAA clade</taxon>
        <taxon>indigoferoid/millettioid clade</taxon>
        <taxon>Phaseoleae</taxon>
        <taxon>Glycine</taxon>
        <taxon>Glycine subgen. Soja</taxon>
    </lineage>
</organism>
<reference evidence="1" key="3">
    <citation type="submission" date="2018-07" db="EMBL/GenBank/DDBJ databases">
        <title>WGS assembly of Glycine max.</title>
        <authorList>
            <person name="Schmutz J."/>
            <person name="Cannon S."/>
            <person name="Schlueter J."/>
            <person name="Ma J."/>
            <person name="Mitros T."/>
            <person name="Nelson W."/>
            <person name="Hyten D."/>
            <person name="Song Q."/>
            <person name="Thelen J."/>
            <person name="Cheng J."/>
            <person name="Xu D."/>
            <person name="Hellsten U."/>
            <person name="May G."/>
            <person name="Yu Y."/>
            <person name="Sakurai T."/>
            <person name="Umezawa T."/>
            <person name="Bhattacharyya M."/>
            <person name="Sandhu D."/>
            <person name="Valliyodan B."/>
            <person name="Lindquist E."/>
            <person name="Peto M."/>
            <person name="Grant D."/>
            <person name="Shu S."/>
            <person name="Goodstein D."/>
            <person name="Barry K."/>
            <person name="Futrell-Griggs M."/>
            <person name="Abernathy B."/>
            <person name="Du J."/>
            <person name="Tian Z."/>
            <person name="Zhu L."/>
            <person name="Gill N."/>
            <person name="Joshi T."/>
            <person name="Libault M."/>
            <person name="Sethuraman A."/>
            <person name="Zhang X."/>
            <person name="Shinozaki K."/>
            <person name="Nguyen H."/>
            <person name="Wing R."/>
            <person name="Cregan P."/>
            <person name="Specht J."/>
            <person name="Grimwood J."/>
            <person name="Rokhsar D."/>
            <person name="Stacey G."/>
            <person name="Shoemaker R."/>
            <person name="Jackson S."/>
        </authorList>
    </citation>
    <scope>NUCLEOTIDE SEQUENCE</scope>
    <source>
        <tissue evidence="1">Callus</tissue>
    </source>
</reference>
<evidence type="ECO:0000313" key="3">
    <source>
        <dbReference type="Proteomes" id="UP000008827"/>
    </source>
</evidence>
<dbReference type="Proteomes" id="UP000008827">
    <property type="component" value="Chromosome 11"/>
</dbReference>
<protein>
    <submittedName>
        <fullName evidence="1 2">Uncharacterized protein</fullName>
    </submittedName>
</protein>
<evidence type="ECO:0000313" key="1">
    <source>
        <dbReference type="EMBL" id="KRH27670.1"/>
    </source>
</evidence>
<name>A0A0R0HA51_SOYBN</name>
<evidence type="ECO:0000313" key="2">
    <source>
        <dbReference type="EnsemblPlants" id="KRH27670"/>
    </source>
</evidence>
<dbReference type="EnsemblPlants" id="KRH27670">
    <property type="protein sequence ID" value="KRH27670"/>
    <property type="gene ID" value="GLYMA_11G007700"/>
</dbReference>
<gene>
    <name evidence="1" type="ORF">GLYMA_11G007700</name>
</gene>
<dbReference type="EMBL" id="CM000844">
    <property type="protein sequence ID" value="KRH27670.1"/>
    <property type="molecule type" value="Genomic_DNA"/>
</dbReference>
<reference evidence="1 2" key="1">
    <citation type="journal article" date="2010" name="Nature">
        <title>Genome sequence of the palaeopolyploid soybean.</title>
        <authorList>
            <person name="Schmutz J."/>
            <person name="Cannon S.B."/>
            <person name="Schlueter J."/>
            <person name="Ma J."/>
            <person name="Mitros T."/>
            <person name="Nelson W."/>
            <person name="Hyten D.L."/>
            <person name="Song Q."/>
            <person name="Thelen J.J."/>
            <person name="Cheng J."/>
            <person name="Xu D."/>
            <person name="Hellsten U."/>
            <person name="May G.D."/>
            <person name="Yu Y."/>
            <person name="Sakurai T."/>
            <person name="Umezawa T."/>
            <person name="Bhattacharyya M.K."/>
            <person name="Sandhu D."/>
            <person name="Valliyodan B."/>
            <person name="Lindquist E."/>
            <person name="Peto M."/>
            <person name="Grant D."/>
            <person name="Shu S."/>
            <person name="Goodstein D."/>
            <person name="Barry K."/>
            <person name="Futrell-Griggs M."/>
            <person name="Abernathy B."/>
            <person name="Du J."/>
            <person name="Tian Z."/>
            <person name="Zhu L."/>
            <person name="Gill N."/>
            <person name="Joshi T."/>
            <person name="Libault M."/>
            <person name="Sethuraman A."/>
            <person name="Zhang X.-C."/>
            <person name="Shinozaki K."/>
            <person name="Nguyen H.T."/>
            <person name="Wing R.A."/>
            <person name="Cregan P."/>
            <person name="Specht J."/>
            <person name="Grimwood J."/>
            <person name="Rokhsar D."/>
            <person name="Stacey G."/>
            <person name="Shoemaker R.C."/>
            <person name="Jackson S.A."/>
        </authorList>
    </citation>
    <scope>NUCLEOTIDE SEQUENCE [LARGE SCALE GENOMIC DNA]</scope>
    <source>
        <strain evidence="2">cv. Williams 82</strain>
        <tissue evidence="1">Callus</tissue>
    </source>
</reference>
<dbReference type="InParanoid" id="A0A0R0HA51"/>
<accession>A0A0R0HA51</accession>
<dbReference type="Gramene" id="KRH27670">
    <property type="protein sequence ID" value="KRH27670"/>
    <property type="gene ID" value="GLYMA_11G007700"/>
</dbReference>
<sequence length="41" mass="4305">MAGQSGVVFGNNFIRVVQPHFPIAPTAKADTCSNLVNVCSN</sequence>
<dbReference type="AlphaFoldDB" id="A0A0R0HA51"/>
<proteinExistence type="predicted"/>
<keyword evidence="3" id="KW-1185">Reference proteome</keyword>